<dbReference type="OrthoDB" id="9786424at2"/>
<gene>
    <name evidence="1" type="primary">mtfA</name>
    <name evidence="1" type="ORF">ETAA8_20680</name>
</gene>
<dbReference type="InterPro" id="IPR042252">
    <property type="entry name" value="MtfA_N"/>
</dbReference>
<dbReference type="EMBL" id="CP036274">
    <property type="protein sequence ID" value="QDU26984.1"/>
    <property type="molecule type" value="Genomic_DNA"/>
</dbReference>
<dbReference type="PANTHER" id="PTHR30164:SF2">
    <property type="entry name" value="PROTEIN MTFA"/>
    <property type="match status" value="1"/>
</dbReference>
<dbReference type="SUPFAM" id="SSF55486">
    <property type="entry name" value="Metalloproteases ('zincins'), catalytic domain"/>
    <property type="match status" value="1"/>
</dbReference>
<dbReference type="KEGG" id="aagg:ETAA8_20680"/>
<organism evidence="1 2">
    <name type="scientific">Anatilimnocola aggregata</name>
    <dbReference type="NCBI Taxonomy" id="2528021"/>
    <lineage>
        <taxon>Bacteria</taxon>
        <taxon>Pseudomonadati</taxon>
        <taxon>Planctomycetota</taxon>
        <taxon>Planctomycetia</taxon>
        <taxon>Pirellulales</taxon>
        <taxon>Pirellulaceae</taxon>
        <taxon>Anatilimnocola</taxon>
    </lineage>
</organism>
<dbReference type="Gene3D" id="3.40.390.10">
    <property type="entry name" value="Collagenase (Catalytic Domain)"/>
    <property type="match status" value="1"/>
</dbReference>
<dbReference type="GO" id="GO:0005829">
    <property type="term" value="C:cytosol"/>
    <property type="evidence" value="ECO:0007669"/>
    <property type="project" value="TreeGrafter"/>
</dbReference>
<dbReference type="InterPro" id="IPR024079">
    <property type="entry name" value="MetalloPept_cat_dom_sf"/>
</dbReference>
<dbReference type="GO" id="GO:0008237">
    <property type="term" value="F:metallopeptidase activity"/>
    <property type="evidence" value="ECO:0007669"/>
    <property type="project" value="InterPro"/>
</dbReference>
<dbReference type="Pfam" id="PF06167">
    <property type="entry name" value="Peptidase_M90"/>
    <property type="match status" value="1"/>
</dbReference>
<dbReference type="AlphaFoldDB" id="A0A517Y9S8"/>
<dbReference type="CDD" id="cd20169">
    <property type="entry name" value="Peptidase_M90_mtfA"/>
    <property type="match status" value="1"/>
</dbReference>
<dbReference type="Proteomes" id="UP000315017">
    <property type="component" value="Chromosome"/>
</dbReference>
<reference evidence="1 2" key="1">
    <citation type="submission" date="2019-02" db="EMBL/GenBank/DDBJ databases">
        <title>Deep-cultivation of Planctomycetes and their phenomic and genomic characterization uncovers novel biology.</title>
        <authorList>
            <person name="Wiegand S."/>
            <person name="Jogler M."/>
            <person name="Boedeker C."/>
            <person name="Pinto D."/>
            <person name="Vollmers J."/>
            <person name="Rivas-Marin E."/>
            <person name="Kohn T."/>
            <person name="Peeters S.H."/>
            <person name="Heuer A."/>
            <person name="Rast P."/>
            <person name="Oberbeckmann S."/>
            <person name="Bunk B."/>
            <person name="Jeske O."/>
            <person name="Meyerdierks A."/>
            <person name="Storesund J.E."/>
            <person name="Kallscheuer N."/>
            <person name="Luecker S."/>
            <person name="Lage O.M."/>
            <person name="Pohl T."/>
            <person name="Merkel B.J."/>
            <person name="Hornburger P."/>
            <person name="Mueller R.-W."/>
            <person name="Bruemmer F."/>
            <person name="Labrenz M."/>
            <person name="Spormann A.M."/>
            <person name="Op den Camp H."/>
            <person name="Overmann J."/>
            <person name="Amann R."/>
            <person name="Jetten M.S.M."/>
            <person name="Mascher T."/>
            <person name="Medema M.H."/>
            <person name="Devos D.P."/>
            <person name="Kaster A.-K."/>
            <person name="Ovreas L."/>
            <person name="Rohde M."/>
            <person name="Galperin M.Y."/>
            <person name="Jogler C."/>
        </authorList>
    </citation>
    <scope>NUCLEOTIDE SEQUENCE [LARGE SCALE GENOMIC DNA]</scope>
    <source>
        <strain evidence="1 2">ETA_A8</strain>
    </source>
</reference>
<evidence type="ECO:0000313" key="1">
    <source>
        <dbReference type="EMBL" id="QDU26984.1"/>
    </source>
</evidence>
<dbReference type="RefSeq" id="WP_145087864.1">
    <property type="nucleotide sequence ID" value="NZ_CP036274.1"/>
</dbReference>
<protein>
    <submittedName>
        <fullName evidence="1">Protein MtfA</fullName>
    </submittedName>
</protein>
<dbReference type="GO" id="GO:0004177">
    <property type="term" value="F:aminopeptidase activity"/>
    <property type="evidence" value="ECO:0007669"/>
    <property type="project" value="TreeGrafter"/>
</dbReference>
<evidence type="ECO:0000313" key="2">
    <source>
        <dbReference type="Proteomes" id="UP000315017"/>
    </source>
</evidence>
<dbReference type="InterPro" id="IPR010384">
    <property type="entry name" value="MtfA_fam"/>
</dbReference>
<sequence length="253" mass="28548">MFFPWGRRARRQKLLQSPVPALWEETLEHQVPLYGLLPADLRTRLIGKARIVVAERIWGGGDGLAVTEEMKIVVAAQAVVLLAGDEGYLYERLPAIQLYPEYIAARPRRGDGGPHVGVRLGDSWQGGNVRLSWPAVFEGAEDPQDGSNVVFHEMAHHLDSLDGQMGGEPPLTTESLQKRWPGVKVEFQRLVQQLMHNRQTWLDPYAAESPAEFFAVVTEAFFEEPAGLAEHHPELFTTFAELYRVDPRAWFEQ</sequence>
<keyword evidence="2" id="KW-1185">Reference proteome</keyword>
<dbReference type="Gene3D" id="1.10.472.150">
    <property type="entry name" value="Glucose-regulated metallo-peptidase M90, N-terminal domain"/>
    <property type="match status" value="1"/>
</dbReference>
<name>A0A517Y9S8_9BACT</name>
<proteinExistence type="predicted"/>
<accession>A0A517Y9S8</accession>
<dbReference type="PANTHER" id="PTHR30164">
    <property type="entry name" value="MTFA PEPTIDASE"/>
    <property type="match status" value="1"/>
</dbReference>